<evidence type="ECO:0000256" key="1">
    <source>
        <dbReference type="ARBA" id="ARBA00022645"/>
    </source>
</evidence>
<dbReference type="AlphaFoldDB" id="A0A2J7Z241"/>
<keyword evidence="3" id="KW-0378">Hydrolase</keyword>
<feature type="domain" description="LD-carboxypeptidase C-terminal" evidence="5">
    <location>
        <begin position="56"/>
        <end position="150"/>
    </location>
</feature>
<dbReference type="InterPro" id="IPR003507">
    <property type="entry name" value="S66_fam"/>
</dbReference>
<evidence type="ECO:0000313" key="7">
    <source>
        <dbReference type="Proteomes" id="UP000236520"/>
    </source>
</evidence>
<evidence type="ECO:0000256" key="4">
    <source>
        <dbReference type="SAM" id="MobiDB-lite"/>
    </source>
</evidence>
<feature type="region of interest" description="Disordered" evidence="4">
    <location>
        <begin position="24"/>
        <end position="56"/>
    </location>
</feature>
<dbReference type="EMBL" id="LJIW01000001">
    <property type="protein sequence ID" value="PNG94338.1"/>
    <property type="molecule type" value="Genomic_DNA"/>
</dbReference>
<proteinExistence type="predicted"/>
<dbReference type="PANTHER" id="PTHR30237">
    <property type="entry name" value="MURAMOYLTETRAPEPTIDE CARBOXYPEPTIDASE"/>
    <property type="match status" value="1"/>
</dbReference>
<dbReference type="Gene3D" id="3.50.30.60">
    <property type="entry name" value="LD-carboxypeptidase A C-terminal domain-like"/>
    <property type="match status" value="1"/>
</dbReference>
<keyword evidence="1" id="KW-0121">Carboxypeptidase</keyword>
<dbReference type="GO" id="GO:0008236">
    <property type="term" value="F:serine-type peptidase activity"/>
    <property type="evidence" value="ECO:0007669"/>
    <property type="project" value="UniProtKB-KW"/>
</dbReference>
<keyword evidence="7" id="KW-1185">Reference proteome</keyword>
<sequence>MRGTDHAEHARLAAWDVLARARASRGVDRPSPSSHMVSGAVRSSAEPRLSGRRSGAEAQASHAGNILCLEDVNEPAYALDRALTQLLHSRALDGVAGIVLGSSQGYRPEPLLRDVFRERLTPLGVPVAWELGFGHGPSSLTVPLGVPAELEVSTHRTVLTIRGGAA</sequence>
<dbReference type="InterPro" id="IPR040921">
    <property type="entry name" value="Peptidase_S66C"/>
</dbReference>
<dbReference type="SUPFAM" id="SSF141986">
    <property type="entry name" value="LD-carboxypeptidase A C-terminal domain-like"/>
    <property type="match status" value="1"/>
</dbReference>
<dbReference type="Pfam" id="PF17676">
    <property type="entry name" value="Peptidase_S66C"/>
    <property type="match status" value="1"/>
</dbReference>
<reference evidence="6 7" key="1">
    <citation type="submission" date="2015-09" db="EMBL/GenBank/DDBJ databases">
        <title>Genome sequence, genome mining and natural product profiling of a biocontrol bacterium Streptomyces malaysiensis F913.</title>
        <authorList>
            <person name="Xu Y."/>
            <person name="Wei J."/>
            <person name="Xie J."/>
            <person name="Li T."/>
            <person name="Zhou Z."/>
        </authorList>
    </citation>
    <scope>NUCLEOTIDE SEQUENCE [LARGE SCALE GENOMIC DNA]</scope>
    <source>
        <strain evidence="6 7">F913</strain>
    </source>
</reference>
<dbReference type="InterPro" id="IPR027461">
    <property type="entry name" value="Carboxypeptidase_A_C_sf"/>
</dbReference>
<gene>
    <name evidence="6" type="ORF">SMF913_10363</name>
</gene>
<keyword evidence="3" id="KW-0720">Serine protease</keyword>
<name>A0A2J7Z241_STRMQ</name>
<evidence type="ECO:0000256" key="2">
    <source>
        <dbReference type="ARBA" id="ARBA00022670"/>
    </source>
</evidence>
<evidence type="ECO:0000313" key="6">
    <source>
        <dbReference type="EMBL" id="PNG94338.1"/>
    </source>
</evidence>
<dbReference type="GO" id="GO:0004180">
    <property type="term" value="F:carboxypeptidase activity"/>
    <property type="evidence" value="ECO:0007669"/>
    <property type="project" value="UniProtKB-KW"/>
</dbReference>
<accession>A0A2J7Z241</accession>
<evidence type="ECO:0000259" key="5">
    <source>
        <dbReference type="Pfam" id="PF17676"/>
    </source>
</evidence>
<organism evidence="6 7">
    <name type="scientific">Streptomyces malaysiensis</name>
    <dbReference type="NCBI Taxonomy" id="92644"/>
    <lineage>
        <taxon>Bacteria</taxon>
        <taxon>Bacillati</taxon>
        <taxon>Actinomycetota</taxon>
        <taxon>Actinomycetes</taxon>
        <taxon>Kitasatosporales</taxon>
        <taxon>Streptomycetaceae</taxon>
        <taxon>Streptomyces</taxon>
        <taxon>Streptomyces violaceusniger group</taxon>
    </lineage>
</organism>
<protein>
    <recommendedName>
        <fullName evidence="5">LD-carboxypeptidase C-terminal domain-containing protein</fullName>
    </recommendedName>
</protein>
<dbReference type="GO" id="GO:0006508">
    <property type="term" value="P:proteolysis"/>
    <property type="evidence" value="ECO:0007669"/>
    <property type="project" value="UniProtKB-KW"/>
</dbReference>
<dbReference type="Proteomes" id="UP000236520">
    <property type="component" value="Unassembled WGS sequence"/>
</dbReference>
<evidence type="ECO:0000256" key="3">
    <source>
        <dbReference type="ARBA" id="ARBA00022825"/>
    </source>
</evidence>
<dbReference type="PANTHER" id="PTHR30237:SF2">
    <property type="entry name" value="MUREIN TETRAPEPTIDE CARBOXYPEPTIDASE"/>
    <property type="match status" value="1"/>
</dbReference>
<keyword evidence="2" id="KW-0645">Protease</keyword>
<comment type="caution">
    <text evidence="6">The sequence shown here is derived from an EMBL/GenBank/DDBJ whole genome shotgun (WGS) entry which is preliminary data.</text>
</comment>